<dbReference type="InterPro" id="IPR027417">
    <property type="entry name" value="P-loop_NTPase"/>
</dbReference>
<evidence type="ECO:0000256" key="4">
    <source>
        <dbReference type="ARBA" id="ARBA00022763"/>
    </source>
</evidence>
<dbReference type="SUPFAM" id="SSF48334">
    <property type="entry name" value="DNA repair protein MutS, domain III"/>
    <property type="match status" value="1"/>
</dbReference>
<protein>
    <recommendedName>
        <fullName evidence="2 9">DNA mismatch repair protein MutS</fullName>
    </recommendedName>
</protein>
<dbReference type="GO" id="GO:0005829">
    <property type="term" value="C:cytosol"/>
    <property type="evidence" value="ECO:0007669"/>
    <property type="project" value="TreeGrafter"/>
</dbReference>
<dbReference type="InterPro" id="IPR036678">
    <property type="entry name" value="MutS_con_dom_sf"/>
</dbReference>
<dbReference type="Pfam" id="PF05190">
    <property type="entry name" value="MutS_IV"/>
    <property type="match status" value="1"/>
</dbReference>
<dbReference type="Gene3D" id="3.40.50.300">
    <property type="entry name" value="P-loop containing nucleotide triphosphate hydrolases"/>
    <property type="match status" value="1"/>
</dbReference>
<proteinExistence type="inferred from homology"/>
<dbReference type="InterPro" id="IPR007695">
    <property type="entry name" value="DNA_mismatch_repair_MutS-lik_N"/>
</dbReference>
<evidence type="ECO:0000259" key="10">
    <source>
        <dbReference type="PROSITE" id="PS00486"/>
    </source>
</evidence>
<dbReference type="Gene3D" id="3.30.420.110">
    <property type="entry name" value="MutS, connector domain"/>
    <property type="match status" value="1"/>
</dbReference>
<dbReference type="Pfam" id="PF00488">
    <property type="entry name" value="MutS_V"/>
    <property type="match status" value="1"/>
</dbReference>
<gene>
    <name evidence="11" type="primary">mutS</name>
    <name evidence="11" type="ORF">SOO65_18235</name>
</gene>
<dbReference type="Pfam" id="PF01624">
    <property type="entry name" value="MutS_I"/>
    <property type="match status" value="1"/>
</dbReference>
<accession>A0AAX4HNC5</accession>
<dbReference type="FunFam" id="3.40.50.300:FF:000870">
    <property type="entry name" value="MutS protein homolog 4"/>
    <property type="match status" value="1"/>
</dbReference>
<dbReference type="SMART" id="SM00534">
    <property type="entry name" value="MUTSac"/>
    <property type="match status" value="1"/>
</dbReference>
<dbReference type="PIRSF" id="PIRSF037677">
    <property type="entry name" value="DNA_mis_repair_Msh6"/>
    <property type="match status" value="1"/>
</dbReference>
<dbReference type="EMBL" id="CP139487">
    <property type="protein sequence ID" value="WPU64636.1"/>
    <property type="molecule type" value="Genomic_DNA"/>
</dbReference>
<dbReference type="SMART" id="SM00533">
    <property type="entry name" value="MUTSd"/>
    <property type="match status" value="1"/>
</dbReference>
<dbReference type="FunFam" id="3.40.1170.10:FF:000001">
    <property type="entry name" value="DNA mismatch repair protein MutS"/>
    <property type="match status" value="1"/>
</dbReference>
<sequence>MQNQSVQEGHTLADLVASGVKLTPMMEQYYQVKKQYPDILLMFRMGDFYEMFFEDAREAARILNISLTVRGKLGETPIPMAGIPHHAAATYVDRISQQGKKVVICEQLEDPKSVKGIVKRGVTQIVSPGMPYDLDKTTSTENKFLAAGFKNGTSFILVLLDFTTGDFYGVTFKTIEEFCERLLMVRPKEFISYMGQWENYPMVDDYLHSIDALKTHLSEEYFEEKHTGFYIQKLIPTYQRDGIIAQLPAVLSPLGALSYYVTSTQTLEKISHLRPFKIVNNEETMKVTYATLSGLEIFPRSRETEMNSLLGFMDKTKTSMGTRYLRQFFQSPLCEAAPIQKRLDLIEGLIKKPDFIKSLRTHLQDVRDMDRIMAKVSTKKVNAGDVLNLAHAFETFLAVEKEMDAAGFSFFQKLPKKDMEFLQKLAKDIRIFINDEMGAHADKGNLIRPGASAERDRLANLSNSAADEILKVEAKYRAETGIGNLKIKHNNISGYFIEVSNSHLSKVPKSFMRRQTLVNNERYVTAELEAFEKEVTSALDKLVRLEKEIFEGFSNRIEEQSHLILDVAKRMAQIDVFQSLAWISLQENFVRPTLHADRRMVKITGAWHPLIKRNIKDSFVTHNVTLDESCYFGLITGPNMAGKTTVMREVAIIQYLAQMGCFVPAHSVELGICDYLFSRLGASDDIIKGQSTFMVEMAETAEILRHATDRSLIILDEIGRGTSTYDGLSIAWALVEHFVKKLKPITLFATHYHELIELAETLPEAKNFTVRTEQKNGKVQFLYELIEEGATQSFGIHVAELAGLPRDVLKRSREILKELEQNHSSTPKEIVNSNQLTFFGAPQEAPEVEVIPDYLSTLESDLKALDVMNLTPMQALQKLHDLKSQMLNH</sequence>
<dbReference type="InterPro" id="IPR016151">
    <property type="entry name" value="DNA_mismatch_repair_MutS_N"/>
</dbReference>
<dbReference type="PROSITE" id="PS00486">
    <property type="entry name" value="DNA_MISMATCH_REPAIR_2"/>
    <property type="match status" value="1"/>
</dbReference>
<evidence type="ECO:0000256" key="2">
    <source>
        <dbReference type="ARBA" id="ARBA00021982"/>
    </source>
</evidence>
<feature type="domain" description="DNA mismatch repair proteins mutS family" evidence="10">
    <location>
        <begin position="711"/>
        <end position="727"/>
    </location>
</feature>
<evidence type="ECO:0000256" key="6">
    <source>
        <dbReference type="ARBA" id="ARBA00023125"/>
    </source>
</evidence>
<dbReference type="GO" id="GO:0006298">
    <property type="term" value="P:mismatch repair"/>
    <property type="evidence" value="ECO:0007669"/>
    <property type="project" value="UniProtKB-UniRule"/>
</dbReference>
<name>A0AAX4HNC5_9BACT</name>
<dbReference type="InterPro" id="IPR007861">
    <property type="entry name" value="DNA_mismatch_repair_MutS_clamp"/>
</dbReference>
<evidence type="ECO:0000256" key="3">
    <source>
        <dbReference type="ARBA" id="ARBA00022741"/>
    </source>
</evidence>
<evidence type="ECO:0000256" key="8">
    <source>
        <dbReference type="ARBA" id="ARBA00024647"/>
    </source>
</evidence>
<keyword evidence="6" id="KW-0238">DNA-binding</keyword>
<evidence type="ECO:0000256" key="1">
    <source>
        <dbReference type="ARBA" id="ARBA00006271"/>
    </source>
</evidence>
<keyword evidence="4" id="KW-0227">DNA damage</keyword>
<dbReference type="SUPFAM" id="SSF53150">
    <property type="entry name" value="DNA repair protein MutS, domain II"/>
    <property type="match status" value="1"/>
</dbReference>
<dbReference type="PANTHER" id="PTHR11361:SF34">
    <property type="entry name" value="DNA MISMATCH REPAIR PROTEIN MSH1, MITOCHONDRIAL"/>
    <property type="match status" value="1"/>
</dbReference>
<evidence type="ECO:0000256" key="7">
    <source>
        <dbReference type="ARBA" id="ARBA00023204"/>
    </source>
</evidence>
<reference evidence="11 12" key="1">
    <citation type="submission" date="2023-11" db="EMBL/GenBank/DDBJ databases">
        <title>Peredibacter starrii A3.12.</title>
        <authorList>
            <person name="Mitchell R.J."/>
        </authorList>
    </citation>
    <scope>NUCLEOTIDE SEQUENCE [LARGE SCALE GENOMIC DNA]</scope>
    <source>
        <strain evidence="11 12">A3.12</strain>
    </source>
</reference>
<keyword evidence="3" id="KW-0547">Nucleotide-binding</keyword>
<dbReference type="SUPFAM" id="SSF55271">
    <property type="entry name" value="DNA repair protein MutS, domain I"/>
    <property type="match status" value="1"/>
</dbReference>
<dbReference type="RefSeq" id="WP_321393788.1">
    <property type="nucleotide sequence ID" value="NZ_CP139487.1"/>
</dbReference>
<evidence type="ECO:0000256" key="5">
    <source>
        <dbReference type="ARBA" id="ARBA00022840"/>
    </source>
</evidence>
<dbReference type="InterPro" id="IPR045076">
    <property type="entry name" value="MutS"/>
</dbReference>
<dbReference type="GO" id="GO:0140664">
    <property type="term" value="F:ATP-dependent DNA damage sensor activity"/>
    <property type="evidence" value="ECO:0007669"/>
    <property type="project" value="InterPro"/>
</dbReference>
<dbReference type="GO" id="GO:0005524">
    <property type="term" value="F:ATP binding"/>
    <property type="evidence" value="ECO:0007669"/>
    <property type="project" value="UniProtKB-UniRule"/>
</dbReference>
<dbReference type="Gene3D" id="1.10.1420.10">
    <property type="match status" value="2"/>
</dbReference>
<dbReference type="NCBIfam" id="NF003810">
    <property type="entry name" value="PRK05399.1"/>
    <property type="match status" value="1"/>
</dbReference>
<comment type="function">
    <text evidence="8">This protein is involved in the repair of mismatches in DNA. It is possible that it carries out the mismatch recognition step. This protein has a weak ATPase activity.</text>
</comment>
<dbReference type="SUPFAM" id="SSF52540">
    <property type="entry name" value="P-loop containing nucleoside triphosphate hydrolases"/>
    <property type="match status" value="1"/>
</dbReference>
<evidence type="ECO:0000313" key="12">
    <source>
        <dbReference type="Proteomes" id="UP001324634"/>
    </source>
</evidence>
<keyword evidence="5" id="KW-0067">ATP-binding</keyword>
<evidence type="ECO:0000313" key="11">
    <source>
        <dbReference type="EMBL" id="WPU64636.1"/>
    </source>
</evidence>
<keyword evidence="12" id="KW-1185">Reference proteome</keyword>
<evidence type="ECO:0000256" key="9">
    <source>
        <dbReference type="NCBIfam" id="TIGR01070"/>
    </source>
</evidence>
<dbReference type="NCBIfam" id="TIGR01070">
    <property type="entry name" value="mutS1"/>
    <property type="match status" value="1"/>
</dbReference>
<dbReference type="Proteomes" id="UP001324634">
    <property type="component" value="Chromosome"/>
</dbReference>
<dbReference type="InterPro" id="IPR005748">
    <property type="entry name" value="DNA_mismatch_repair_MutS"/>
</dbReference>
<dbReference type="PANTHER" id="PTHR11361">
    <property type="entry name" value="DNA MISMATCH REPAIR PROTEIN MUTS FAMILY MEMBER"/>
    <property type="match status" value="1"/>
</dbReference>
<dbReference type="InterPro" id="IPR017261">
    <property type="entry name" value="DNA_mismatch_repair_MutS/MSH"/>
</dbReference>
<dbReference type="InterPro" id="IPR036187">
    <property type="entry name" value="DNA_mismatch_repair_MutS_sf"/>
</dbReference>
<comment type="similarity">
    <text evidence="1">Belongs to the DNA mismatch repair MutS family.</text>
</comment>
<dbReference type="KEGG" id="psti:SOO65_18235"/>
<dbReference type="Gene3D" id="3.40.1170.10">
    <property type="entry name" value="DNA repair protein MutS, domain I"/>
    <property type="match status" value="1"/>
</dbReference>
<dbReference type="GO" id="GO:0030983">
    <property type="term" value="F:mismatched DNA binding"/>
    <property type="evidence" value="ECO:0007669"/>
    <property type="project" value="InterPro"/>
</dbReference>
<dbReference type="InterPro" id="IPR000432">
    <property type="entry name" value="DNA_mismatch_repair_MutS_C"/>
</dbReference>
<dbReference type="InterPro" id="IPR007696">
    <property type="entry name" value="DNA_mismatch_repair_MutS_core"/>
</dbReference>
<dbReference type="AlphaFoldDB" id="A0AAX4HNC5"/>
<dbReference type="Pfam" id="PF05192">
    <property type="entry name" value="MutS_III"/>
    <property type="match status" value="1"/>
</dbReference>
<keyword evidence="7" id="KW-0234">DNA repair</keyword>
<organism evidence="11 12">
    <name type="scientific">Peredibacter starrii</name>
    <dbReference type="NCBI Taxonomy" id="28202"/>
    <lineage>
        <taxon>Bacteria</taxon>
        <taxon>Pseudomonadati</taxon>
        <taxon>Bdellovibrionota</taxon>
        <taxon>Bacteriovoracia</taxon>
        <taxon>Bacteriovoracales</taxon>
        <taxon>Bacteriovoracaceae</taxon>
        <taxon>Peredibacter</taxon>
    </lineage>
</organism>